<dbReference type="Gene3D" id="3.40.50.2020">
    <property type="match status" value="1"/>
</dbReference>
<protein>
    <submittedName>
        <fullName evidence="3">Amidophosphoribosyltransferase</fullName>
    </submittedName>
</protein>
<reference evidence="3 4" key="1">
    <citation type="journal article" date="2021" name="Int. J. Syst. Evol. Microbiol.">
        <title>Reticulibacter mediterranei gen. nov., sp. nov., within the new family Reticulibacteraceae fam. nov., and Ktedonospora formicarum gen. nov., sp. nov., Ktedonobacter robiniae sp. nov., Dictyobacter formicarum sp. nov. and Dictyobacter arantiisoli sp. nov., belonging to the class Ktedonobacteria.</title>
        <authorList>
            <person name="Yabe S."/>
            <person name="Zheng Y."/>
            <person name="Wang C.M."/>
            <person name="Sakai Y."/>
            <person name="Abe K."/>
            <person name="Yokota A."/>
            <person name="Donadio S."/>
            <person name="Cavaletti L."/>
            <person name="Monciardini P."/>
        </authorList>
    </citation>
    <scope>NUCLEOTIDE SEQUENCE [LARGE SCALE GENOMIC DNA]</scope>
    <source>
        <strain evidence="3 4">SOSP1-30</strain>
    </source>
</reference>
<dbReference type="InterPro" id="IPR029057">
    <property type="entry name" value="PRTase-like"/>
</dbReference>
<evidence type="ECO:0000259" key="2">
    <source>
        <dbReference type="Pfam" id="PF00156"/>
    </source>
</evidence>
<dbReference type="Pfam" id="PF00156">
    <property type="entry name" value="Pribosyltran"/>
    <property type="match status" value="1"/>
</dbReference>
<evidence type="ECO:0000313" key="4">
    <source>
        <dbReference type="Proteomes" id="UP000654345"/>
    </source>
</evidence>
<dbReference type="SUPFAM" id="SSF53271">
    <property type="entry name" value="PRTase-like"/>
    <property type="match status" value="1"/>
</dbReference>
<dbReference type="EMBL" id="BNJG01000001">
    <property type="protein sequence ID" value="GHO54822.1"/>
    <property type="molecule type" value="Genomic_DNA"/>
</dbReference>
<dbReference type="Proteomes" id="UP000654345">
    <property type="component" value="Unassembled WGS sequence"/>
</dbReference>
<comment type="similarity">
    <text evidence="1">Belongs to the ComF/GntX family.</text>
</comment>
<accession>A0ABQ3UR24</accession>
<dbReference type="InterPro" id="IPR000836">
    <property type="entry name" value="PRTase_dom"/>
</dbReference>
<name>A0ABQ3UR24_9CHLR</name>
<dbReference type="InterPro" id="IPR051910">
    <property type="entry name" value="ComF/GntX_DNA_util-trans"/>
</dbReference>
<comment type="caution">
    <text evidence="3">The sequence shown here is derived from an EMBL/GenBank/DDBJ whole genome shotgun (WGS) entry which is preliminary data.</text>
</comment>
<keyword evidence="4" id="KW-1185">Reference proteome</keyword>
<dbReference type="RefSeq" id="WP_201371492.1">
    <property type="nucleotide sequence ID" value="NZ_BNJG01000001.1"/>
</dbReference>
<feature type="domain" description="Phosphoribosyltransferase" evidence="2">
    <location>
        <begin position="161"/>
        <end position="243"/>
    </location>
</feature>
<dbReference type="PANTHER" id="PTHR47505">
    <property type="entry name" value="DNA UTILIZATION PROTEIN YHGH"/>
    <property type="match status" value="1"/>
</dbReference>
<evidence type="ECO:0000313" key="3">
    <source>
        <dbReference type="EMBL" id="GHO54822.1"/>
    </source>
</evidence>
<sequence length="249" mass="27048">MPAPFSYASSLLAMLKTLGQEGLDLLFPPRCASCQQPGHVHCPRCQARLQAQALPTHPPCPLCTQRGGPNACLLYPPRGHMHDIYAFGPYAGPLRACIKTLKYNGETRLAEHLGTLLAQTYQRFQLEADVLLPVPLHPARQRLRGFNQALLLARVCSRLTGVPVNEELIRQRPTQAQVSLTGRSRQQNVMGAFLYVSTAATPGVANRKILIIDDVCTTGATLDACARPLFAAGAHSVTGLVLASAWHRT</sequence>
<dbReference type="CDD" id="cd06223">
    <property type="entry name" value="PRTases_typeI"/>
    <property type="match status" value="1"/>
</dbReference>
<evidence type="ECO:0000256" key="1">
    <source>
        <dbReference type="ARBA" id="ARBA00008007"/>
    </source>
</evidence>
<proteinExistence type="inferred from homology"/>
<organism evidence="3 4">
    <name type="scientific">Ktedonobacter robiniae</name>
    <dbReference type="NCBI Taxonomy" id="2778365"/>
    <lineage>
        <taxon>Bacteria</taxon>
        <taxon>Bacillati</taxon>
        <taxon>Chloroflexota</taxon>
        <taxon>Ktedonobacteria</taxon>
        <taxon>Ktedonobacterales</taxon>
        <taxon>Ktedonobacteraceae</taxon>
        <taxon>Ktedonobacter</taxon>
    </lineage>
</organism>
<gene>
    <name evidence="3" type="ORF">KSB_32970</name>
</gene>
<dbReference type="PANTHER" id="PTHR47505:SF1">
    <property type="entry name" value="DNA UTILIZATION PROTEIN YHGH"/>
    <property type="match status" value="1"/>
</dbReference>